<dbReference type="InterPro" id="IPR011611">
    <property type="entry name" value="PfkB_dom"/>
</dbReference>
<keyword evidence="1" id="KW-0808">Transferase</keyword>
<sequence length="315" mass="32238">MSAPPTRRPPVATDASPRGIFVGLATLDVIHRVDRAPAANEKITAAQQFMAAGGPAANAAVTFAALGGSAVLVTALGDGPIARLIRDELEACDVRVVDVAPDLDADAPVSSVAVLQGSGERSVIGGDAAAVRAASPDGEWWDRALQVEIALIDGHHPDLARAATVAATRSRVPVVVDAGRWKPVMHDIMGGATDVVASADFRLPETSSARETALALVAAGVPNVVTTSGPDPVQWWSGEDSGAVTVPVTEARDTLGAGDVFHGAYAFATAHGELLPARIAFASRIAAIRCAHIGPRSWLDAVRADRAAPSDQGAS</sequence>
<evidence type="ECO:0000313" key="5">
    <source>
        <dbReference type="Proteomes" id="UP000811492"/>
    </source>
</evidence>
<dbReference type="Gene3D" id="3.40.1190.20">
    <property type="match status" value="1"/>
</dbReference>
<dbReference type="PANTHER" id="PTHR42774">
    <property type="entry name" value="PHOSPHOTRANSFERASE SYSTEM TRANSPORT PROTEIN"/>
    <property type="match status" value="1"/>
</dbReference>
<keyword evidence="2 4" id="KW-0418">Kinase</keyword>
<dbReference type="Pfam" id="PF00294">
    <property type="entry name" value="PfkB"/>
    <property type="match status" value="1"/>
</dbReference>
<evidence type="ECO:0000256" key="1">
    <source>
        <dbReference type="ARBA" id="ARBA00022679"/>
    </source>
</evidence>
<name>A0ABS5M246_9MICO</name>
<reference evidence="4 5" key="1">
    <citation type="submission" date="2021-02" db="EMBL/GenBank/DDBJ databases">
        <title>Draft genome and description of Leucobacter sp nov strain Marseille-Q4368.</title>
        <authorList>
            <person name="Boxberger M."/>
            <person name="La Scola B."/>
        </authorList>
    </citation>
    <scope>NUCLEOTIDE SEQUENCE [LARGE SCALE GENOMIC DNA]</scope>
    <source>
        <strain evidence="4 5">Marseille-Q4368</strain>
    </source>
</reference>
<dbReference type="Proteomes" id="UP000811492">
    <property type="component" value="Unassembled WGS sequence"/>
</dbReference>
<comment type="caution">
    <text evidence="4">The sequence shown here is derived from an EMBL/GenBank/DDBJ whole genome shotgun (WGS) entry which is preliminary data.</text>
</comment>
<dbReference type="InterPro" id="IPR002173">
    <property type="entry name" value="Carboh/pur_kinase_PfkB_CS"/>
</dbReference>
<feature type="domain" description="Carbohydrate kinase PfkB" evidence="3">
    <location>
        <begin position="21"/>
        <end position="297"/>
    </location>
</feature>
<evidence type="ECO:0000313" key="4">
    <source>
        <dbReference type="EMBL" id="MBS3181267.1"/>
    </source>
</evidence>
<accession>A0ABS5M246</accession>
<protein>
    <submittedName>
        <fullName evidence="4">Kinase</fullName>
    </submittedName>
</protein>
<evidence type="ECO:0000256" key="2">
    <source>
        <dbReference type="ARBA" id="ARBA00022777"/>
    </source>
</evidence>
<keyword evidence="5" id="KW-1185">Reference proteome</keyword>
<dbReference type="InterPro" id="IPR052562">
    <property type="entry name" value="Ketohexokinase-related"/>
</dbReference>
<dbReference type="EMBL" id="JAFEVO010000001">
    <property type="protein sequence ID" value="MBS3181267.1"/>
    <property type="molecule type" value="Genomic_DNA"/>
</dbReference>
<dbReference type="GO" id="GO:0016301">
    <property type="term" value="F:kinase activity"/>
    <property type="evidence" value="ECO:0007669"/>
    <property type="project" value="UniProtKB-KW"/>
</dbReference>
<organism evidence="4 5">
    <name type="scientific">Leucobacter manosquensis</name>
    <dbReference type="NCBI Taxonomy" id="2810611"/>
    <lineage>
        <taxon>Bacteria</taxon>
        <taxon>Bacillati</taxon>
        <taxon>Actinomycetota</taxon>
        <taxon>Actinomycetes</taxon>
        <taxon>Micrococcales</taxon>
        <taxon>Microbacteriaceae</taxon>
        <taxon>Leucobacter</taxon>
    </lineage>
</organism>
<dbReference type="InterPro" id="IPR029056">
    <property type="entry name" value="Ribokinase-like"/>
</dbReference>
<dbReference type="PANTHER" id="PTHR42774:SF3">
    <property type="entry name" value="KETOHEXOKINASE"/>
    <property type="match status" value="1"/>
</dbReference>
<gene>
    <name evidence="4" type="ORF">JSQ98_03515</name>
</gene>
<proteinExistence type="predicted"/>
<dbReference type="SUPFAM" id="SSF53613">
    <property type="entry name" value="Ribokinase-like"/>
    <property type="match status" value="1"/>
</dbReference>
<dbReference type="PROSITE" id="PS00584">
    <property type="entry name" value="PFKB_KINASES_2"/>
    <property type="match status" value="1"/>
</dbReference>
<evidence type="ECO:0000259" key="3">
    <source>
        <dbReference type="Pfam" id="PF00294"/>
    </source>
</evidence>